<organism evidence="12 13">
    <name type="scientific">Salinisphaera japonica YTM-1</name>
    <dbReference type="NCBI Taxonomy" id="1209778"/>
    <lineage>
        <taxon>Bacteria</taxon>
        <taxon>Pseudomonadati</taxon>
        <taxon>Pseudomonadota</taxon>
        <taxon>Gammaproteobacteria</taxon>
        <taxon>Salinisphaerales</taxon>
        <taxon>Salinisphaeraceae</taxon>
        <taxon>Salinisphaera</taxon>
    </lineage>
</organism>
<keyword evidence="13" id="KW-1185">Reference proteome</keyword>
<evidence type="ECO:0000256" key="7">
    <source>
        <dbReference type="SAM" id="MobiDB-lite"/>
    </source>
</evidence>
<evidence type="ECO:0000259" key="9">
    <source>
        <dbReference type="Pfam" id="PF25876"/>
    </source>
</evidence>
<dbReference type="PANTHER" id="PTHR30386:SF26">
    <property type="entry name" value="TRANSPORT PROTEIN COMB"/>
    <property type="match status" value="1"/>
</dbReference>
<dbReference type="Gene3D" id="1.10.287.470">
    <property type="entry name" value="Helix hairpin bin"/>
    <property type="match status" value="2"/>
</dbReference>
<dbReference type="SUPFAM" id="SSF111369">
    <property type="entry name" value="HlyD-like secretion proteins"/>
    <property type="match status" value="2"/>
</dbReference>
<dbReference type="Pfam" id="PF25917">
    <property type="entry name" value="BSH_RND"/>
    <property type="match status" value="1"/>
</dbReference>
<feature type="domain" description="Multidrug resistance protein MdtA-like alpha-helical hairpin" evidence="9">
    <location>
        <begin position="136"/>
        <end position="199"/>
    </location>
</feature>
<dbReference type="PANTHER" id="PTHR30386">
    <property type="entry name" value="MEMBRANE FUSION SUBUNIT OF EMRAB-TOLC MULTIDRUG EFFLUX PUMP"/>
    <property type="match status" value="1"/>
</dbReference>
<reference evidence="12 13" key="1">
    <citation type="submission" date="2013-10" db="EMBL/GenBank/DDBJ databases">
        <title>Salinisphaera japonica YTM-1 Genome Sequencing.</title>
        <authorList>
            <person name="Lai Q."/>
            <person name="Li C."/>
            <person name="Shao Z."/>
        </authorList>
    </citation>
    <scope>NUCLEOTIDE SEQUENCE [LARGE SCALE GENOMIC DNA]</scope>
    <source>
        <strain evidence="12 13">YTM-1</strain>
    </source>
</reference>
<evidence type="ECO:0000256" key="1">
    <source>
        <dbReference type="ARBA" id="ARBA00004167"/>
    </source>
</evidence>
<dbReference type="Gene3D" id="2.40.50.100">
    <property type="match status" value="1"/>
</dbReference>
<comment type="similarity">
    <text evidence="2">Belongs to the membrane fusion protein (MFP) (TC 8.A.1) family.</text>
</comment>
<evidence type="ECO:0000256" key="6">
    <source>
        <dbReference type="SAM" id="Coils"/>
    </source>
</evidence>
<dbReference type="InterPro" id="IPR058625">
    <property type="entry name" value="MdtA-like_BSH"/>
</dbReference>
<protein>
    <recommendedName>
        <fullName evidence="14">Hemolysin D</fullName>
    </recommendedName>
</protein>
<sequence length="396" mass="42348">MSASDNDTAPTAHTSDDAPKKKKGRRTALLAVILVAILGLAWLAWSYFHRHLVSTDDAYVQADIAQIAPRVTGTVAKVFVRDNEHVAAGDVLFTLDPADYQTDLAKAEANLEAARASYAASQRDLSVTKKTSSADIDNARAALESAQAEARRARADAARYDALYDKREVSEQSLDQRRTQASQAEAQVRQARAQLAQAQASPDRIEFKASQASSAKAKIAQAKAQLRQARLNLSYTELRAPHAGKIAQKSIVTGSHVNAGQAAMAVVENDPWVVANYKETQLDRVRPGQPVAMEIDAYPGREFSGRVESIQAGTGVTFSLLPPQNATGNFVKIVQRVPVKLVFSKPDELDGLDISPGLSVVPTIDTAGPIVPVDHSTTDATAVATPPAAPRPDNAS</sequence>
<dbReference type="InParanoid" id="A0A423PW24"/>
<dbReference type="InterPro" id="IPR058624">
    <property type="entry name" value="MdtA-like_HH"/>
</dbReference>
<dbReference type="InterPro" id="IPR058792">
    <property type="entry name" value="Beta-barrel_RND_2"/>
</dbReference>
<dbReference type="Gene3D" id="2.40.30.170">
    <property type="match status" value="1"/>
</dbReference>
<evidence type="ECO:0000313" key="12">
    <source>
        <dbReference type="EMBL" id="ROO29779.1"/>
    </source>
</evidence>
<keyword evidence="6" id="KW-0175">Coiled coil</keyword>
<dbReference type="OrthoDB" id="9811754at2"/>
<evidence type="ECO:0000259" key="11">
    <source>
        <dbReference type="Pfam" id="PF25954"/>
    </source>
</evidence>
<accession>A0A423PW24</accession>
<evidence type="ECO:0000256" key="4">
    <source>
        <dbReference type="ARBA" id="ARBA00022989"/>
    </source>
</evidence>
<feature type="domain" description="CusB-like beta-barrel" evidence="11">
    <location>
        <begin position="272"/>
        <end position="311"/>
    </location>
</feature>
<dbReference type="Pfam" id="PF25954">
    <property type="entry name" value="Beta-barrel_RND_2"/>
    <property type="match status" value="1"/>
</dbReference>
<dbReference type="AlphaFoldDB" id="A0A423PW24"/>
<evidence type="ECO:0000313" key="13">
    <source>
        <dbReference type="Proteomes" id="UP000285310"/>
    </source>
</evidence>
<comment type="subcellular location">
    <subcellularLocation>
        <location evidence="1">Membrane</location>
        <topology evidence="1">Single-pass membrane protein</topology>
    </subcellularLocation>
</comment>
<evidence type="ECO:0000256" key="3">
    <source>
        <dbReference type="ARBA" id="ARBA00022692"/>
    </source>
</evidence>
<comment type="caution">
    <text evidence="12">The sequence shown here is derived from an EMBL/GenBank/DDBJ whole genome shotgun (WGS) entry which is preliminary data.</text>
</comment>
<dbReference type="EMBL" id="AYKG01000013">
    <property type="protein sequence ID" value="ROO29779.1"/>
    <property type="molecule type" value="Genomic_DNA"/>
</dbReference>
<feature type="coiled-coil region" evidence="6">
    <location>
        <begin position="104"/>
        <end position="232"/>
    </location>
</feature>
<feature type="domain" description="Multidrug resistance protein MdtA-like barrel-sandwich hybrid" evidence="10">
    <location>
        <begin position="64"/>
        <end position="267"/>
    </location>
</feature>
<feature type="transmembrane region" description="Helical" evidence="8">
    <location>
        <begin position="28"/>
        <end position="48"/>
    </location>
</feature>
<feature type="compositionally biased region" description="Polar residues" evidence="7">
    <location>
        <begin position="1"/>
        <end position="13"/>
    </location>
</feature>
<dbReference type="InterPro" id="IPR050739">
    <property type="entry name" value="MFP"/>
</dbReference>
<name>A0A423PW24_9GAMM</name>
<dbReference type="GO" id="GO:0016020">
    <property type="term" value="C:membrane"/>
    <property type="evidence" value="ECO:0007669"/>
    <property type="project" value="UniProtKB-SubCell"/>
</dbReference>
<proteinExistence type="inferred from homology"/>
<keyword evidence="3 8" id="KW-0812">Transmembrane</keyword>
<evidence type="ECO:0000256" key="8">
    <source>
        <dbReference type="SAM" id="Phobius"/>
    </source>
</evidence>
<keyword evidence="5 8" id="KW-0472">Membrane</keyword>
<evidence type="ECO:0008006" key="14">
    <source>
        <dbReference type="Google" id="ProtNLM"/>
    </source>
</evidence>
<gene>
    <name evidence="12" type="ORF">SAJA_05790</name>
</gene>
<keyword evidence="4 8" id="KW-1133">Transmembrane helix</keyword>
<evidence type="ECO:0000259" key="10">
    <source>
        <dbReference type="Pfam" id="PF25917"/>
    </source>
</evidence>
<dbReference type="Proteomes" id="UP000285310">
    <property type="component" value="Unassembled WGS sequence"/>
</dbReference>
<evidence type="ECO:0000256" key="2">
    <source>
        <dbReference type="ARBA" id="ARBA00009477"/>
    </source>
</evidence>
<dbReference type="GO" id="GO:0055085">
    <property type="term" value="P:transmembrane transport"/>
    <property type="evidence" value="ECO:0007669"/>
    <property type="project" value="InterPro"/>
</dbReference>
<dbReference type="RefSeq" id="WP_123657688.1">
    <property type="nucleotide sequence ID" value="NZ_AYKG01000013.1"/>
</dbReference>
<feature type="region of interest" description="Disordered" evidence="7">
    <location>
        <begin position="377"/>
        <end position="396"/>
    </location>
</feature>
<feature type="region of interest" description="Disordered" evidence="7">
    <location>
        <begin position="1"/>
        <end position="20"/>
    </location>
</feature>
<dbReference type="Pfam" id="PF25876">
    <property type="entry name" value="HH_MFP_RND"/>
    <property type="match status" value="1"/>
</dbReference>
<evidence type="ECO:0000256" key="5">
    <source>
        <dbReference type="ARBA" id="ARBA00023136"/>
    </source>
</evidence>